<sequence length="88" mass="9767">MPGRIGGRARSLSVDPVRHWVDDPDPDPDLHPRIISADLCRPAHYPGSSSTGIFIDQTSIDSDRHRPQSPATRSPSTRIVIDPDYPDR</sequence>
<accession>A0A841H754</accession>
<organism evidence="2 3">
    <name type="scientific">Longimicrobium terrae</name>
    <dbReference type="NCBI Taxonomy" id="1639882"/>
    <lineage>
        <taxon>Bacteria</taxon>
        <taxon>Pseudomonadati</taxon>
        <taxon>Gemmatimonadota</taxon>
        <taxon>Longimicrobiia</taxon>
        <taxon>Longimicrobiales</taxon>
        <taxon>Longimicrobiaceae</taxon>
        <taxon>Longimicrobium</taxon>
    </lineage>
</organism>
<name>A0A841H754_9BACT</name>
<comment type="caution">
    <text evidence="2">The sequence shown here is derived from an EMBL/GenBank/DDBJ whole genome shotgun (WGS) entry which is preliminary data.</text>
</comment>
<dbReference type="RefSeq" id="WP_170035180.1">
    <property type="nucleotide sequence ID" value="NZ_JABDTL010000001.1"/>
</dbReference>
<evidence type="ECO:0000313" key="2">
    <source>
        <dbReference type="EMBL" id="MBB6073773.1"/>
    </source>
</evidence>
<protein>
    <submittedName>
        <fullName evidence="2">Uncharacterized protein</fullName>
    </submittedName>
</protein>
<feature type="compositionally biased region" description="Polar residues" evidence="1">
    <location>
        <begin position="47"/>
        <end position="60"/>
    </location>
</feature>
<evidence type="ECO:0000256" key="1">
    <source>
        <dbReference type="SAM" id="MobiDB-lite"/>
    </source>
</evidence>
<proteinExistence type="predicted"/>
<feature type="region of interest" description="Disordered" evidence="1">
    <location>
        <begin position="46"/>
        <end position="88"/>
    </location>
</feature>
<keyword evidence="3" id="KW-1185">Reference proteome</keyword>
<evidence type="ECO:0000313" key="3">
    <source>
        <dbReference type="Proteomes" id="UP000582837"/>
    </source>
</evidence>
<dbReference type="Proteomes" id="UP000582837">
    <property type="component" value="Unassembled WGS sequence"/>
</dbReference>
<dbReference type="AlphaFoldDB" id="A0A841H754"/>
<dbReference type="EMBL" id="JACHIA010000029">
    <property type="protein sequence ID" value="MBB6073773.1"/>
    <property type="molecule type" value="Genomic_DNA"/>
</dbReference>
<gene>
    <name evidence="2" type="ORF">HNQ61_005451</name>
</gene>
<reference evidence="2 3" key="1">
    <citation type="submission" date="2020-08" db="EMBL/GenBank/DDBJ databases">
        <title>Genomic Encyclopedia of Type Strains, Phase IV (KMG-IV): sequencing the most valuable type-strain genomes for metagenomic binning, comparative biology and taxonomic classification.</title>
        <authorList>
            <person name="Goeker M."/>
        </authorList>
    </citation>
    <scope>NUCLEOTIDE SEQUENCE [LARGE SCALE GENOMIC DNA]</scope>
    <source>
        <strain evidence="2 3">DSM 29007</strain>
    </source>
</reference>